<dbReference type="EC" id="5.2.1.8" evidence="4"/>
<dbReference type="PANTHER" id="PTHR45625:SF4">
    <property type="entry name" value="PEPTIDYLPROLYL ISOMERASE DOMAIN AND WD REPEAT-CONTAINING PROTEIN 1"/>
    <property type="match status" value="1"/>
</dbReference>
<keyword evidence="7" id="KW-1185">Reference proteome</keyword>
<dbReference type="CDD" id="cd00317">
    <property type="entry name" value="cyclophilin"/>
    <property type="match status" value="1"/>
</dbReference>
<feature type="signal peptide" evidence="4">
    <location>
        <begin position="1"/>
        <end position="24"/>
    </location>
</feature>
<dbReference type="InterPro" id="IPR044666">
    <property type="entry name" value="Cyclophilin_A-like"/>
</dbReference>
<reference evidence="7" key="1">
    <citation type="journal article" date="2019" name="Int. J. Syst. Evol. Microbiol.">
        <title>The Global Catalogue of Microorganisms (GCM) 10K type strain sequencing project: providing services to taxonomists for standard genome sequencing and annotation.</title>
        <authorList>
            <consortium name="The Broad Institute Genomics Platform"/>
            <consortium name="The Broad Institute Genome Sequencing Center for Infectious Disease"/>
            <person name="Wu L."/>
            <person name="Ma J."/>
        </authorList>
    </citation>
    <scope>NUCLEOTIDE SEQUENCE [LARGE SCALE GENOMIC DNA]</scope>
    <source>
        <strain evidence="7">ZS-35-S2</strain>
    </source>
</reference>
<dbReference type="Gene3D" id="2.40.100.10">
    <property type="entry name" value="Cyclophilin-like"/>
    <property type="match status" value="1"/>
</dbReference>
<evidence type="ECO:0000256" key="1">
    <source>
        <dbReference type="ARBA" id="ARBA00007365"/>
    </source>
</evidence>
<feature type="chain" id="PRO_5044979600" description="Peptidyl-prolyl cis-trans isomerase" evidence="4">
    <location>
        <begin position="25"/>
        <end position="185"/>
    </location>
</feature>
<comment type="catalytic activity">
    <reaction evidence="4">
        <text>[protein]-peptidylproline (omega=180) = [protein]-peptidylproline (omega=0)</text>
        <dbReference type="Rhea" id="RHEA:16237"/>
        <dbReference type="Rhea" id="RHEA-COMP:10747"/>
        <dbReference type="Rhea" id="RHEA-COMP:10748"/>
        <dbReference type="ChEBI" id="CHEBI:83833"/>
        <dbReference type="ChEBI" id="CHEBI:83834"/>
        <dbReference type="EC" id="5.2.1.8"/>
    </reaction>
</comment>
<dbReference type="Proteomes" id="UP001597371">
    <property type="component" value="Unassembled WGS sequence"/>
</dbReference>
<evidence type="ECO:0000313" key="7">
    <source>
        <dbReference type="Proteomes" id="UP001597371"/>
    </source>
</evidence>
<keyword evidence="3 4" id="KW-0413">Isomerase</keyword>
<comment type="function">
    <text evidence="4">PPIases accelerate the folding of proteins. It catalyzes the cis-trans isomerization of proline imidic peptide bonds in oligopeptides.</text>
</comment>
<keyword evidence="2 4" id="KW-0697">Rotamase</keyword>
<dbReference type="EMBL" id="JBHUIJ010000012">
    <property type="protein sequence ID" value="MFD2237749.1"/>
    <property type="molecule type" value="Genomic_DNA"/>
</dbReference>
<dbReference type="Pfam" id="PF00160">
    <property type="entry name" value="Pro_isomerase"/>
    <property type="match status" value="1"/>
</dbReference>
<dbReference type="PANTHER" id="PTHR45625">
    <property type="entry name" value="PEPTIDYL-PROLYL CIS-TRANS ISOMERASE-RELATED"/>
    <property type="match status" value="1"/>
</dbReference>
<dbReference type="PROSITE" id="PS50072">
    <property type="entry name" value="CSA_PPIASE_2"/>
    <property type="match status" value="1"/>
</dbReference>
<organism evidence="6 7">
    <name type="scientific">Aureimonas populi</name>
    <dbReference type="NCBI Taxonomy" id="1701758"/>
    <lineage>
        <taxon>Bacteria</taxon>
        <taxon>Pseudomonadati</taxon>
        <taxon>Pseudomonadota</taxon>
        <taxon>Alphaproteobacteria</taxon>
        <taxon>Hyphomicrobiales</taxon>
        <taxon>Aurantimonadaceae</taxon>
        <taxon>Aureimonas</taxon>
    </lineage>
</organism>
<dbReference type="InterPro" id="IPR029000">
    <property type="entry name" value="Cyclophilin-like_dom_sf"/>
</dbReference>
<name>A0ABW5CKF7_9HYPH</name>
<gene>
    <name evidence="6" type="ORF">ACFSKQ_09770</name>
</gene>
<dbReference type="RefSeq" id="WP_209736397.1">
    <property type="nucleotide sequence ID" value="NZ_CP072611.1"/>
</dbReference>
<accession>A0ABW5CKF7</accession>
<evidence type="ECO:0000313" key="6">
    <source>
        <dbReference type="EMBL" id="MFD2237749.1"/>
    </source>
</evidence>
<dbReference type="InterPro" id="IPR020892">
    <property type="entry name" value="Cyclophilin-type_PPIase_CS"/>
</dbReference>
<dbReference type="SUPFAM" id="SSF50891">
    <property type="entry name" value="Cyclophilin-like"/>
    <property type="match status" value="1"/>
</dbReference>
<dbReference type="InterPro" id="IPR002130">
    <property type="entry name" value="Cyclophilin-type_PPIase_dom"/>
</dbReference>
<comment type="caution">
    <text evidence="6">The sequence shown here is derived from an EMBL/GenBank/DDBJ whole genome shotgun (WGS) entry which is preliminary data.</text>
</comment>
<comment type="similarity">
    <text evidence="1 4">Belongs to the cyclophilin-type PPIase family.</text>
</comment>
<sequence>MTLFARLGFALSLLTSAFALPASAQETADPENTLVITTDHGDITIALRPDLAPNHVEQIKALAAEGFYDGVVFHRVIDGFMAQTGDPTGTGMGGSERPDLAAEFSNETFDRGTVGMARSQNPNSANSQFFIMLADGDFLDGQYTVVGDVVAGMEAVDQIKKGDAATNGQVEDPDRMLTVRVGGDS</sequence>
<protein>
    <recommendedName>
        <fullName evidence="4">Peptidyl-prolyl cis-trans isomerase</fullName>
        <shortName evidence="4">PPIase</shortName>
        <ecNumber evidence="4">5.2.1.8</ecNumber>
    </recommendedName>
</protein>
<keyword evidence="4" id="KW-0732">Signal</keyword>
<dbReference type="GO" id="GO:0003755">
    <property type="term" value="F:peptidyl-prolyl cis-trans isomerase activity"/>
    <property type="evidence" value="ECO:0007669"/>
    <property type="project" value="UniProtKB-EC"/>
</dbReference>
<evidence type="ECO:0000256" key="3">
    <source>
        <dbReference type="ARBA" id="ARBA00023235"/>
    </source>
</evidence>
<proteinExistence type="inferred from homology"/>
<dbReference type="PROSITE" id="PS00170">
    <property type="entry name" value="CSA_PPIASE_1"/>
    <property type="match status" value="1"/>
</dbReference>
<dbReference type="PRINTS" id="PR00153">
    <property type="entry name" value="CSAPPISMRASE"/>
</dbReference>
<evidence type="ECO:0000259" key="5">
    <source>
        <dbReference type="PROSITE" id="PS50072"/>
    </source>
</evidence>
<feature type="domain" description="PPIase cyclophilin-type" evidence="5">
    <location>
        <begin position="41"/>
        <end position="184"/>
    </location>
</feature>
<evidence type="ECO:0000256" key="4">
    <source>
        <dbReference type="RuleBase" id="RU363019"/>
    </source>
</evidence>
<evidence type="ECO:0000256" key="2">
    <source>
        <dbReference type="ARBA" id="ARBA00023110"/>
    </source>
</evidence>